<dbReference type="AlphaFoldDB" id="A0A1H7VWZ7"/>
<feature type="chain" id="PRO_5011760447" description="Copper binding protein CusF" evidence="1">
    <location>
        <begin position="23"/>
        <end position="193"/>
    </location>
</feature>
<protein>
    <recommendedName>
        <fullName evidence="4">Copper binding protein CusF</fullName>
    </recommendedName>
</protein>
<evidence type="ECO:0008006" key="4">
    <source>
        <dbReference type="Google" id="ProtNLM"/>
    </source>
</evidence>
<dbReference type="Proteomes" id="UP000198744">
    <property type="component" value="Unassembled WGS sequence"/>
</dbReference>
<accession>A0A1H7VWZ7</accession>
<evidence type="ECO:0000313" key="2">
    <source>
        <dbReference type="EMBL" id="SEM13766.1"/>
    </source>
</evidence>
<reference evidence="2 3" key="1">
    <citation type="submission" date="2016-10" db="EMBL/GenBank/DDBJ databases">
        <authorList>
            <person name="de Groot N.N."/>
        </authorList>
    </citation>
    <scope>NUCLEOTIDE SEQUENCE [LARGE SCALE GENOMIC DNA]</scope>
    <source>
        <strain evidence="2 3">DSM 8423</strain>
    </source>
</reference>
<dbReference type="EMBL" id="FOBS01000005">
    <property type="protein sequence ID" value="SEM13766.1"/>
    <property type="molecule type" value="Genomic_DNA"/>
</dbReference>
<evidence type="ECO:0000313" key="3">
    <source>
        <dbReference type="Proteomes" id="UP000198744"/>
    </source>
</evidence>
<proteinExistence type="predicted"/>
<feature type="signal peptide" evidence="1">
    <location>
        <begin position="1"/>
        <end position="22"/>
    </location>
</feature>
<keyword evidence="3" id="KW-1185">Reference proteome</keyword>
<keyword evidence="1" id="KW-0732">Signal</keyword>
<gene>
    <name evidence="2" type="ORF">SAMN04489760_10515</name>
</gene>
<evidence type="ECO:0000256" key="1">
    <source>
        <dbReference type="SAM" id="SignalP"/>
    </source>
</evidence>
<name>A0A1H7VWZ7_9BACT</name>
<organism evidence="2 3">
    <name type="scientific">Syntrophus gentianae</name>
    <dbReference type="NCBI Taxonomy" id="43775"/>
    <lineage>
        <taxon>Bacteria</taxon>
        <taxon>Pseudomonadati</taxon>
        <taxon>Thermodesulfobacteriota</taxon>
        <taxon>Syntrophia</taxon>
        <taxon>Syntrophales</taxon>
        <taxon>Syntrophaceae</taxon>
        <taxon>Syntrophus</taxon>
    </lineage>
</organism>
<sequence length="193" mass="20248">MVKKSFAMVLMIALAAMMVAGCASFKKSDGTDERSGIVRGKVAVLTATVVAVDLKKRIVTLKDAQGDVRDMKVGKEARNLSQVKVGDIVTIKFLESIAVEVIKPGTATGAGATTTIVRAKPGEMPGGMITRQSAMTATVKALDKEAGTISLMGPNGKTVKVKVIDPANLDKVNVGDELMITFTEAEAISVERP</sequence>
<dbReference type="PROSITE" id="PS51257">
    <property type="entry name" value="PROKAR_LIPOPROTEIN"/>
    <property type="match status" value="1"/>
</dbReference>
<dbReference type="STRING" id="43775.SAMN04489760_10515"/>